<dbReference type="PANTHER" id="PTHR43155">
    <property type="entry name" value="CYCLIC DI-GMP PHOSPHODIESTERASE PA4108-RELATED"/>
    <property type="match status" value="1"/>
</dbReference>
<dbReference type="GO" id="GO:0008081">
    <property type="term" value="F:phosphoric diester hydrolase activity"/>
    <property type="evidence" value="ECO:0007669"/>
    <property type="project" value="UniProtKB-ARBA"/>
</dbReference>
<dbReference type="NCBIfam" id="TIGR00277">
    <property type="entry name" value="HDIG"/>
    <property type="match status" value="1"/>
</dbReference>
<dbReference type="InterPro" id="IPR021812">
    <property type="entry name" value="DUF3391"/>
</dbReference>
<dbReference type="Proteomes" id="UP000004263">
    <property type="component" value="Unassembled WGS sequence"/>
</dbReference>
<reference evidence="2 3" key="1">
    <citation type="submission" date="2006-03" db="EMBL/GenBank/DDBJ databases">
        <authorList>
            <person name="Pinhassi J."/>
            <person name="Pedros-Alio C."/>
            <person name="Ferriera S."/>
            <person name="Johnson J."/>
            <person name="Kravitz S."/>
            <person name="Halpern A."/>
            <person name="Remington K."/>
            <person name="Beeson K."/>
            <person name="Tran B."/>
            <person name="Rogers Y.-H."/>
            <person name="Friedman R."/>
            <person name="Venter J.C."/>
        </authorList>
    </citation>
    <scope>NUCLEOTIDE SEQUENCE [LARGE SCALE GENOMIC DNA]</scope>
    <source>
        <strain evidence="2 3">RED65</strain>
    </source>
</reference>
<protein>
    <recommendedName>
        <fullName evidence="1">HD-GYP domain-containing protein</fullName>
    </recommendedName>
</protein>
<organism evidence="2 3">
    <name type="scientific">Bermanella marisrubri</name>
    <dbReference type="NCBI Taxonomy" id="207949"/>
    <lineage>
        <taxon>Bacteria</taxon>
        <taxon>Pseudomonadati</taxon>
        <taxon>Pseudomonadota</taxon>
        <taxon>Gammaproteobacteria</taxon>
        <taxon>Oceanospirillales</taxon>
        <taxon>Oceanospirillaceae</taxon>
        <taxon>Bermanella</taxon>
    </lineage>
</organism>
<dbReference type="InterPro" id="IPR037522">
    <property type="entry name" value="HD_GYP_dom"/>
</dbReference>
<accession>Q1N0R9</accession>
<comment type="caution">
    <text evidence="2">The sequence shown here is derived from an EMBL/GenBank/DDBJ whole genome shotgun (WGS) entry which is preliminary data.</text>
</comment>
<dbReference type="PANTHER" id="PTHR43155:SF2">
    <property type="entry name" value="CYCLIC DI-GMP PHOSPHODIESTERASE PA4108"/>
    <property type="match status" value="1"/>
</dbReference>
<evidence type="ECO:0000313" key="3">
    <source>
        <dbReference type="Proteomes" id="UP000004263"/>
    </source>
</evidence>
<keyword evidence="3" id="KW-1185">Reference proteome</keyword>
<sequence>MLKKIDIQHLKPGMYVANITQTGVSLHAHEREGRIKDEKTIESLRKRGIRSVYIDDEQGLDSDQAKPIAEVDRKMEQAIKAIVPESPQVAKVSFEQEFEKADKLHHQALDLVENAMALAKAGKTVEVGPFEDTANNFIDSITRNQNALACLTRIRDKDSYLMEHSVNVAVLMGILGRHLKLQPQYLHECVTGALLHDIGKILIPDSVLHKPGKLTEDEFTIMKRHASLSRQILQESQEFPEVCVNIAGQHHERMDGNGYPDGLSGEQISPEGRMASVVDVYDAITANRVYHKGLTPSSGFKRLLKWAGPHLDTQYVHGFIKAMGIYPIGSLVELNNGLLAIVQEETDTSMKPVVRTLYDTNRRDYCKQRRIDLSQAQEYSIKQVVDPNSYGIDLTSFLKRPIY</sequence>
<dbReference type="InterPro" id="IPR003607">
    <property type="entry name" value="HD/PDEase_dom"/>
</dbReference>
<dbReference type="Pfam" id="PF11871">
    <property type="entry name" value="DUF3391"/>
    <property type="match status" value="1"/>
</dbReference>
<dbReference type="STRING" id="207949.RED65_05239"/>
<dbReference type="PROSITE" id="PS51832">
    <property type="entry name" value="HD_GYP"/>
    <property type="match status" value="1"/>
</dbReference>
<dbReference type="Pfam" id="PF13487">
    <property type="entry name" value="HD_5"/>
    <property type="match status" value="1"/>
</dbReference>
<dbReference type="RefSeq" id="WP_007016365.1">
    <property type="nucleotide sequence ID" value="NZ_AAQH01000013.1"/>
</dbReference>
<dbReference type="SUPFAM" id="SSF109604">
    <property type="entry name" value="HD-domain/PDEase-like"/>
    <property type="match status" value="1"/>
</dbReference>
<proteinExistence type="predicted"/>
<dbReference type="HOGENOM" id="CLU_000445_92_1_6"/>
<dbReference type="Gene3D" id="1.10.3210.10">
    <property type="entry name" value="Hypothetical protein af1432"/>
    <property type="match status" value="1"/>
</dbReference>
<dbReference type="CDD" id="cd00077">
    <property type="entry name" value="HDc"/>
    <property type="match status" value="1"/>
</dbReference>
<evidence type="ECO:0000259" key="1">
    <source>
        <dbReference type="PROSITE" id="PS51832"/>
    </source>
</evidence>
<dbReference type="AlphaFoldDB" id="Q1N0R9"/>
<dbReference type="EMBL" id="AAQH01000013">
    <property type="protein sequence ID" value="EAT11764.1"/>
    <property type="molecule type" value="Genomic_DNA"/>
</dbReference>
<gene>
    <name evidence="2" type="ORF">RED65_05239</name>
</gene>
<feature type="domain" description="HD-GYP" evidence="1">
    <location>
        <begin position="139"/>
        <end position="335"/>
    </location>
</feature>
<name>Q1N0R9_9GAMM</name>
<evidence type="ECO:0000313" key="2">
    <source>
        <dbReference type="EMBL" id="EAT11764.1"/>
    </source>
</evidence>
<dbReference type="OrthoDB" id="9816273at2"/>
<dbReference type="SMART" id="SM00471">
    <property type="entry name" value="HDc"/>
    <property type="match status" value="1"/>
</dbReference>
<dbReference type="InterPro" id="IPR006675">
    <property type="entry name" value="HDIG_dom"/>
</dbReference>